<name>A0A0G1MFA3_9BACT</name>
<evidence type="ECO:0000313" key="2">
    <source>
        <dbReference type="Proteomes" id="UP000033999"/>
    </source>
</evidence>
<comment type="caution">
    <text evidence="1">The sequence shown here is derived from an EMBL/GenBank/DDBJ whole genome shotgun (WGS) entry which is preliminary data.</text>
</comment>
<dbReference type="EMBL" id="LCKX01000017">
    <property type="protein sequence ID" value="KKU07016.1"/>
    <property type="molecule type" value="Genomic_DNA"/>
</dbReference>
<accession>A0A0G1MFA3</accession>
<protein>
    <recommendedName>
        <fullName evidence="3">NIF3 (NGG1p interacting factor 3)-like protein</fullName>
    </recommendedName>
</protein>
<dbReference type="PATRIC" id="fig|1619041.3.peg.579"/>
<organism evidence="1 2">
    <name type="scientific">Candidatus Magasanikbacteria bacterium GW2011_GWA2_45_39</name>
    <dbReference type="NCBI Taxonomy" id="1619041"/>
    <lineage>
        <taxon>Bacteria</taxon>
        <taxon>Candidatus Magasanikiibacteriota</taxon>
    </lineage>
</organism>
<gene>
    <name evidence="1" type="ORF">UX10_C0017G0015</name>
</gene>
<dbReference type="SUPFAM" id="SSF102705">
    <property type="entry name" value="NIF3 (NGG1p interacting factor 3)-like"/>
    <property type="match status" value="1"/>
</dbReference>
<dbReference type="Proteomes" id="UP000033999">
    <property type="component" value="Unassembled WGS sequence"/>
</dbReference>
<dbReference type="InterPro" id="IPR036069">
    <property type="entry name" value="DUF34/NIF3_sf"/>
</dbReference>
<sequence length="323" mass="36044">MTIQEIYDLALKLGMKADPRGEVGVKRYLARMKKEYEALPKDDKEYFEKTKLVDPYADSFIHFVANAKIPVKRVLAGIDIDSGEIFLADRLNERGKKIDLVIGHHPIGRALVDLAEVMDLQVEVLESYGVPTHVAENLMQERMSQVDRGIHVGNQYQVVDIARLLGISVINTHTLTDNLVEEYLNGLVKARKPHTVGDVLKILDEQPEYQQAKREGTGPKLLFGRPSNRAGKVMTEMTGGTNPGDRMYEELSKAGVSTIISMHLNEKSLELAKKSFMNVIIAGHMSSDSLGMNLFLDELEQKGIEIVPCSGLMRASRTKKGKK</sequence>
<reference evidence="1 2" key="1">
    <citation type="journal article" date="2015" name="Nature">
        <title>rRNA introns, odd ribosomes, and small enigmatic genomes across a large radiation of phyla.</title>
        <authorList>
            <person name="Brown C.T."/>
            <person name="Hug L.A."/>
            <person name="Thomas B.C."/>
            <person name="Sharon I."/>
            <person name="Castelle C.J."/>
            <person name="Singh A."/>
            <person name="Wilkins M.J."/>
            <person name="Williams K.H."/>
            <person name="Banfield J.F."/>
        </authorList>
    </citation>
    <scope>NUCLEOTIDE SEQUENCE [LARGE SCALE GENOMIC DNA]</scope>
</reference>
<evidence type="ECO:0000313" key="1">
    <source>
        <dbReference type="EMBL" id="KKU07016.1"/>
    </source>
</evidence>
<dbReference type="AlphaFoldDB" id="A0A0G1MFA3"/>
<evidence type="ECO:0008006" key="3">
    <source>
        <dbReference type="Google" id="ProtNLM"/>
    </source>
</evidence>
<proteinExistence type="predicted"/>